<dbReference type="GeneID" id="112044384"/>
<dbReference type="InterPro" id="IPR002223">
    <property type="entry name" value="Kunitz_BPTI"/>
</dbReference>
<dbReference type="Proteomes" id="UP001652582">
    <property type="component" value="Chromosome 1"/>
</dbReference>
<name>A0ABM3LET6_BICAN</name>
<protein>
    <submittedName>
        <fullName evidence="3">Uncharacterized protein LOC112044384</fullName>
    </submittedName>
</protein>
<reference evidence="3" key="2">
    <citation type="submission" date="2025-08" db="UniProtKB">
        <authorList>
            <consortium name="RefSeq"/>
        </authorList>
    </citation>
    <scope>IDENTIFICATION</scope>
</reference>
<gene>
    <name evidence="3" type="primary">LOC112044384</name>
</gene>
<dbReference type="PROSITE" id="PS50279">
    <property type="entry name" value="BPTI_KUNITZ_2"/>
    <property type="match status" value="1"/>
</dbReference>
<proteinExistence type="predicted"/>
<reference evidence="2" key="1">
    <citation type="submission" date="2025-05" db="UniProtKB">
        <authorList>
            <consortium name="RefSeq"/>
        </authorList>
    </citation>
    <scope>NUCLEOTIDE SEQUENCE [LARGE SCALE GENOMIC DNA]</scope>
</reference>
<evidence type="ECO:0000313" key="3">
    <source>
        <dbReference type="RefSeq" id="XP_052737576.1"/>
    </source>
</evidence>
<sequence>MVINKWLINTSAGESKLQTRAYDNYNEAEVTSEICKAKPQQKHCLIEWVVRDRWPHKERWVYDWRRRYCHTIRWADHCPAPTPDTNNFASEMECLDQCSGWA</sequence>
<dbReference type="InterPro" id="IPR036880">
    <property type="entry name" value="Kunitz_BPTI_sf"/>
</dbReference>
<accession>A0ABM3LET6</accession>
<dbReference type="SUPFAM" id="SSF57362">
    <property type="entry name" value="BPTI-like"/>
    <property type="match status" value="1"/>
</dbReference>
<evidence type="ECO:0000259" key="1">
    <source>
        <dbReference type="PROSITE" id="PS50279"/>
    </source>
</evidence>
<organism evidence="2 3">
    <name type="scientific">Bicyclus anynana</name>
    <name type="common">Squinting bush brown butterfly</name>
    <dbReference type="NCBI Taxonomy" id="110368"/>
    <lineage>
        <taxon>Eukaryota</taxon>
        <taxon>Metazoa</taxon>
        <taxon>Ecdysozoa</taxon>
        <taxon>Arthropoda</taxon>
        <taxon>Hexapoda</taxon>
        <taxon>Insecta</taxon>
        <taxon>Pterygota</taxon>
        <taxon>Neoptera</taxon>
        <taxon>Endopterygota</taxon>
        <taxon>Lepidoptera</taxon>
        <taxon>Glossata</taxon>
        <taxon>Ditrysia</taxon>
        <taxon>Papilionoidea</taxon>
        <taxon>Nymphalidae</taxon>
        <taxon>Satyrinae</taxon>
        <taxon>Satyrini</taxon>
        <taxon>Mycalesina</taxon>
        <taxon>Bicyclus</taxon>
    </lineage>
</organism>
<feature type="domain" description="BPTI/Kunitz inhibitor" evidence="1">
    <location>
        <begin position="35"/>
        <end position="98"/>
    </location>
</feature>
<dbReference type="Gene3D" id="4.10.410.10">
    <property type="entry name" value="Pancreatic trypsin inhibitor Kunitz domain"/>
    <property type="match status" value="1"/>
</dbReference>
<dbReference type="RefSeq" id="XP_052737576.1">
    <property type="nucleotide sequence ID" value="XM_052881616.1"/>
</dbReference>
<keyword evidence="2" id="KW-1185">Reference proteome</keyword>
<evidence type="ECO:0000313" key="2">
    <source>
        <dbReference type="Proteomes" id="UP001652582"/>
    </source>
</evidence>